<dbReference type="Gene3D" id="2.30.280.10">
    <property type="entry name" value="SRA-YDG"/>
    <property type="match status" value="1"/>
</dbReference>
<evidence type="ECO:0000256" key="1">
    <source>
        <dbReference type="SAM" id="MobiDB-lite"/>
    </source>
</evidence>
<dbReference type="CDD" id="cd00085">
    <property type="entry name" value="HNHc"/>
    <property type="match status" value="1"/>
</dbReference>
<comment type="caution">
    <text evidence="3">The sequence shown here is derived from an EMBL/GenBank/DDBJ whole genome shotgun (WGS) entry which is preliminary data.</text>
</comment>
<name>A0ABV4M0A0_VIBSP</name>
<dbReference type="InterPro" id="IPR015947">
    <property type="entry name" value="PUA-like_sf"/>
</dbReference>
<gene>
    <name evidence="3" type="ORF">ACED33_25965</name>
</gene>
<organism evidence="3 4">
    <name type="scientific">Vibrio splendidus</name>
    <dbReference type="NCBI Taxonomy" id="29497"/>
    <lineage>
        <taxon>Bacteria</taxon>
        <taxon>Pseudomonadati</taxon>
        <taxon>Pseudomonadota</taxon>
        <taxon>Gammaproteobacteria</taxon>
        <taxon>Vibrionales</taxon>
        <taxon>Vibrionaceae</taxon>
        <taxon>Vibrio</taxon>
    </lineage>
</organism>
<dbReference type="InterPro" id="IPR036987">
    <property type="entry name" value="SRA-YDG_sf"/>
</dbReference>
<dbReference type="InterPro" id="IPR003615">
    <property type="entry name" value="HNH_nuc"/>
</dbReference>
<keyword evidence="4" id="KW-1185">Reference proteome</keyword>
<reference evidence="3 4" key="1">
    <citation type="submission" date="2024-06" db="EMBL/GenBank/DDBJ databases">
        <authorList>
            <person name="Steensen K."/>
            <person name="Seneca J."/>
            <person name="Bartlau N."/>
            <person name="Yu A.X."/>
            <person name="Polz M.F."/>
        </authorList>
    </citation>
    <scope>NUCLEOTIDE SEQUENCE [LARGE SCALE GENOMIC DNA]</scope>
    <source>
        <strain evidence="3 4">1F145</strain>
    </source>
</reference>
<dbReference type="PROSITE" id="PS51015">
    <property type="entry name" value="YDG"/>
    <property type="match status" value="1"/>
</dbReference>
<accession>A0ABV4M0A0</accession>
<dbReference type="InterPro" id="IPR003105">
    <property type="entry name" value="SRA_YDG"/>
</dbReference>
<protein>
    <submittedName>
        <fullName evidence="3">YDG/SRA domain-containing protein</fullName>
    </submittedName>
</protein>
<dbReference type="EMBL" id="JBGOOW010000098">
    <property type="protein sequence ID" value="MEZ8184110.1"/>
    <property type="molecule type" value="Genomic_DNA"/>
</dbReference>
<dbReference type="SUPFAM" id="SSF88697">
    <property type="entry name" value="PUA domain-like"/>
    <property type="match status" value="1"/>
</dbReference>
<dbReference type="Gene3D" id="1.10.30.50">
    <property type="match status" value="1"/>
</dbReference>
<feature type="domain" description="YDG" evidence="2">
    <location>
        <begin position="7"/>
        <end position="148"/>
    </location>
</feature>
<dbReference type="Pfam" id="PF13391">
    <property type="entry name" value="HNH_2"/>
    <property type="match status" value="1"/>
</dbReference>
<dbReference type="PANTHER" id="PTHR14140:SF27">
    <property type="entry name" value="OS04G0289800 PROTEIN"/>
    <property type="match status" value="1"/>
</dbReference>
<dbReference type="SMART" id="SM00466">
    <property type="entry name" value="SRA"/>
    <property type="match status" value="1"/>
</dbReference>
<evidence type="ECO:0000313" key="3">
    <source>
        <dbReference type="EMBL" id="MEZ8184110.1"/>
    </source>
</evidence>
<proteinExistence type="predicted"/>
<dbReference type="Pfam" id="PF02182">
    <property type="entry name" value="SAD_SRA"/>
    <property type="match status" value="1"/>
</dbReference>
<dbReference type="Proteomes" id="UP001569200">
    <property type="component" value="Unassembled WGS sequence"/>
</dbReference>
<evidence type="ECO:0000313" key="4">
    <source>
        <dbReference type="Proteomes" id="UP001569200"/>
    </source>
</evidence>
<dbReference type="PANTHER" id="PTHR14140">
    <property type="entry name" value="E3 UBIQUITIN-PROTEIN LIGASE UHRF-RELATED"/>
    <property type="match status" value="1"/>
</dbReference>
<evidence type="ECO:0000259" key="2">
    <source>
        <dbReference type="PROSITE" id="PS51015"/>
    </source>
</evidence>
<dbReference type="InterPro" id="IPR045134">
    <property type="entry name" value="UHRF1/2-like"/>
</dbReference>
<sequence length="287" mass="31855">MKQRVFGHISGVEIGNKFENRDTLSKAGVHGPLVAGISGSKYQGADSIVLSGGYEDDEDFGDVIIYTGAGGQDTKKKQVADQTLDSVNLALAKSKTEGLPVRVTRGHKHSSEYSPDSGYQYSGLYLVEDYWKEIGKAGFVIWRYRLVAHDVIAPDNKVKEPPGEYNSPKRKPSTSNRVVRDYQKALNVKQWYNYECQVCGLAIQTTAGLYAEAAHIMPLGEPHNGPDSEHNILCLCPNHHVMFDNGGFTIADDLTLIGMPGELTVSKKHKIDNQFIKYHREHYQKNA</sequence>
<dbReference type="RefSeq" id="WP_371691527.1">
    <property type="nucleotide sequence ID" value="NZ_JBGONW010000101.1"/>
</dbReference>
<feature type="region of interest" description="Disordered" evidence="1">
    <location>
        <begin position="157"/>
        <end position="176"/>
    </location>
</feature>